<dbReference type="EMBL" id="JAOXML010000002">
    <property type="protein sequence ID" value="MCV4375660.1"/>
    <property type="molecule type" value="Genomic_DNA"/>
</dbReference>
<name>A0ABT3BS38_9PSED</name>
<dbReference type="Proteomes" id="UP001207294">
    <property type="component" value="Unassembled WGS sequence"/>
</dbReference>
<accession>A0ABT3BS38</accession>
<organism evidence="1 2">
    <name type="scientific">Pseudomonas capsici</name>
    <dbReference type="NCBI Taxonomy" id="2810614"/>
    <lineage>
        <taxon>Bacteria</taxon>
        <taxon>Pseudomonadati</taxon>
        <taxon>Pseudomonadota</taxon>
        <taxon>Gammaproteobacteria</taxon>
        <taxon>Pseudomonadales</taxon>
        <taxon>Pseudomonadaceae</taxon>
        <taxon>Pseudomonas</taxon>
    </lineage>
</organism>
<dbReference type="Pfam" id="PF19619">
    <property type="entry name" value="DUF6124"/>
    <property type="match status" value="1"/>
</dbReference>
<reference evidence="1 2" key="1">
    <citation type="submission" date="2022-10" db="EMBL/GenBank/DDBJ databases">
        <title>Characterization of Pseudomonas capsici strains from pepper and tomato in Georgia.</title>
        <authorList>
            <person name="Zhao M."/>
            <person name="Dutta B."/>
        </authorList>
    </citation>
    <scope>NUCLEOTIDE SEQUENCE [LARGE SCALE GENOMIC DNA]</scope>
    <source>
        <strain evidence="1 2">Pc20-5</strain>
    </source>
</reference>
<dbReference type="RefSeq" id="WP_122371616.1">
    <property type="nucleotide sequence ID" value="NZ_JAFGZD010000003.1"/>
</dbReference>
<keyword evidence="2" id="KW-1185">Reference proteome</keyword>
<sequence>MLPPLHGCLLRCAAATAYESGDSLNGPKRDLAFPVVHLIGMARKELDRSLERIEPR</sequence>
<gene>
    <name evidence="1" type="ORF">OH718_03520</name>
</gene>
<evidence type="ECO:0000313" key="1">
    <source>
        <dbReference type="EMBL" id="MCV4375660.1"/>
    </source>
</evidence>
<evidence type="ECO:0000313" key="2">
    <source>
        <dbReference type="Proteomes" id="UP001207294"/>
    </source>
</evidence>
<comment type="caution">
    <text evidence="1">The sequence shown here is derived from an EMBL/GenBank/DDBJ whole genome shotgun (WGS) entry which is preliminary data.</text>
</comment>
<protein>
    <submittedName>
        <fullName evidence="1">DUF3077 domain-containing protein</fullName>
    </submittedName>
</protein>
<proteinExistence type="predicted"/>
<dbReference type="GeneID" id="93564377"/>